<feature type="domain" description="EthD" evidence="1">
    <location>
        <begin position="12"/>
        <end position="95"/>
    </location>
</feature>
<dbReference type="GO" id="GO:0016491">
    <property type="term" value="F:oxidoreductase activity"/>
    <property type="evidence" value="ECO:0007669"/>
    <property type="project" value="InterPro"/>
</dbReference>
<evidence type="ECO:0000259" key="1">
    <source>
        <dbReference type="Pfam" id="PF07110"/>
    </source>
</evidence>
<dbReference type="Pfam" id="PF07110">
    <property type="entry name" value="EthD"/>
    <property type="match status" value="1"/>
</dbReference>
<organism evidence="2 3">
    <name type="scientific">Shimazuella alba</name>
    <dbReference type="NCBI Taxonomy" id="2690964"/>
    <lineage>
        <taxon>Bacteria</taxon>
        <taxon>Bacillati</taxon>
        <taxon>Bacillota</taxon>
        <taxon>Bacilli</taxon>
        <taxon>Bacillales</taxon>
        <taxon>Thermoactinomycetaceae</taxon>
        <taxon>Shimazuella</taxon>
    </lineage>
</organism>
<dbReference type="NCBIfam" id="TIGR02118">
    <property type="entry name" value="EthD family reductase"/>
    <property type="match status" value="1"/>
</dbReference>
<dbReference type="EMBL" id="WUUL01000023">
    <property type="protein sequence ID" value="MXQ55926.1"/>
    <property type="molecule type" value="Genomic_DNA"/>
</dbReference>
<gene>
    <name evidence="2" type="ORF">GSM42_19790</name>
</gene>
<keyword evidence="3" id="KW-1185">Reference proteome</keyword>
<protein>
    <submittedName>
        <fullName evidence="2">EthD family reductase</fullName>
    </submittedName>
</protein>
<comment type="caution">
    <text evidence="2">The sequence shown here is derived from an EMBL/GenBank/DDBJ whole genome shotgun (WGS) entry which is preliminary data.</text>
</comment>
<evidence type="ECO:0000313" key="2">
    <source>
        <dbReference type="EMBL" id="MXQ55926.1"/>
    </source>
</evidence>
<dbReference type="AlphaFoldDB" id="A0A6I4W1V0"/>
<dbReference type="Gene3D" id="3.30.70.100">
    <property type="match status" value="1"/>
</dbReference>
<dbReference type="Proteomes" id="UP000430692">
    <property type="component" value="Unassembled WGS sequence"/>
</dbReference>
<dbReference type="RefSeq" id="WP_160803291.1">
    <property type="nucleotide sequence ID" value="NZ_WUUL01000023.1"/>
</dbReference>
<reference evidence="2 3" key="1">
    <citation type="submission" date="2019-12" db="EMBL/GenBank/DDBJ databases">
        <title>Whole-genome analyses of novel actinobacteria.</title>
        <authorList>
            <person name="Sahin N."/>
            <person name="Saygin H."/>
        </authorList>
    </citation>
    <scope>NUCLEOTIDE SEQUENCE [LARGE SCALE GENOMIC DNA]</scope>
    <source>
        <strain evidence="2 3">KC615</strain>
    </source>
</reference>
<name>A0A6I4W1V0_9BACL</name>
<evidence type="ECO:0000313" key="3">
    <source>
        <dbReference type="Proteomes" id="UP000430692"/>
    </source>
</evidence>
<sequence length="135" mass="15596">MVKVQGLYKNVVDLDEFEDYYTKVIIPKVLSVPGVLKMEYTTLYHATSEQPEGLSNIHVLTETYFDSMEEMRRILSSEEGVAITKLITALADEEELVQIHSYIAQEKVIYAPKWIERKTEGEIIEIIDLDNLDLR</sequence>
<accession>A0A6I4W1V0</accession>
<dbReference type="InterPro" id="IPR009799">
    <property type="entry name" value="EthD_dom"/>
</dbReference>
<dbReference type="InterPro" id="IPR011008">
    <property type="entry name" value="Dimeric_a/b-barrel"/>
</dbReference>
<dbReference type="SUPFAM" id="SSF54909">
    <property type="entry name" value="Dimeric alpha+beta barrel"/>
    <property type="match status" value="1"/>
</dbReference>
<proteinExistence type="predicted"/>